<dbReference type="Proteomes" id="UP001597237">
    <property type="component" value="Unassembled WGS sequence"/>
</dbReference>
<comment type="caution">
    <text evidence="2">The sequence shown here is derived from an EMBL/GenBank/DDBJ whole genome shotgun (WGS) entry which is preliminary data.</text>
</comment>
<evidence type="ECO:0000313" key="2">
    <source>
        <dbReference type="EMBL" id="MFD1781784.1"/>
    </source>
</evidence>
<sequence length="119" mass="13014">MPRQIDFAGKSGTVYRYTVLEEDRALPPAGANYVIAKLEDRQAQIVFAGQTDNLSAGAWKAKFDEARKTHGATDILMRLNVRSTIRQQEQDDLIEAHHPPMNGGGPAPAKDAGDEQPQA</sequence>
<evidence type="ECO:0000313" key="3">
    <source>
        <dbReference type="Proteomes" id="UP001597237"/>
    </source>
</evidence>
<keyword evidence="3" id="KW-1185">Reference proteome</keyword>
<proteinExistence type="predicted"/>
<protein>
    <submittedName>
        <fullName evidence="2">Uncharacterized protein</fullName>
    </submittedName>
</protein>
<name>A0ABW4MUY5_9CAUL</name>
<reference evidence="3" key="1">
    <citation type="journal article" date="2019" name="Int. J. Syst. Evol. Microbiol.">
        <title>The Global Catalogue of Microorganisms (GCM) 10K type strain sequencing project: providing services to taxonomists for standard genome sequencing and annotation.</title>
        <authorList>
            <consortium name="The Broad Institute Genomics Platform"/>
            <consortium name="The Broad Institute Genome Sequencing Center for Infectious Disease"/>
            <person name="Wu L."/>
            <person name="Ma J."/>
        </authorList>
    </citation>
    <scope>NUCLEOTIDE SEQUENCE [LARGE SCALE GENOMIC DNA]</scope>
    <source>
        <strain evidence="3">DFY28</strain>
    </source>
</reference>
<gene>
    <name evidence="2" type="ORF">ACFSC0_00115</name>
</gene>
<accession>A0ABW4MUY5</accession>
<evidence type="ECO:0000256" key="1">
    <source>
        <dbReference type="SAM" id="MobiDB-lite"/>
    </source>
</evidence>
<feature type="region of interest" description="Disordered" evidence="1">
    <location>
        <begin position="88"/>
        <end position="119"/>
    </location>
</feature>
<dbReference type="RefSeq" id="WP_377281383.1">
    <property type="nucleotide sequence ID" value="NZ_JBHRSI010000003.1"/>
</dbReference>
<organism evidence="2 3">
    <name type="scientific">Phenylobacterium terrae</name>
    <dbReference type="NCBI Taxonomy" id="2665495"/>
    <lineage>
        <taxon>Bacteria</taxon>
        <taxon>Pseudomonadati</taxon>
        <taxon>Pseudomonadota</taxon>
        <taxon>Alphaproteobacteria</taxon>
        <taxon>Caulobacterales</taxon>
        <taxon>Caulobacteraceae</taxon>
        <taxon>Phenylobacterium</taxon>
    </lineage>
</organism>
<dbReference type="EMBL" id="JBHUEY010000001">
    <property type="protein sequence ID" value="MFD1781784.1"/>
    <property type="molecule type" value="Genomic_DNA"/>
</dbReference>